<evidence type="ECO:0000313" key="6">
    <source>
        <dbReference type="EMBL" id="MFC5056264.1"/>
    </source>
</evidence>
<dbReference type="GO" id="GO:0005524">
    <property type="term" value="F:ATP binding"/>
    <property type="evidence" value="ECO:0007669"/>
    <property type="project" value="UniProtKB-KW"/>
</dbReference>
<dbReference type="PROSITE" id="PS50893">
    <property type="entry name" value="ABC_TRANSPORTER_2"/>
    <property type="match status" value="1"/>
</dbReference>
<dbReference type="Pfam" id="PF00005">
    <property type="entry name" value="ABC_tran"/>
    <property type="match status" value="1"/>
</dbReference>
<dbReference type="InterPro" id="IPR003593">
    <property type="entry name" value="AAA+_ATPase"/>
</dbReference>
<dbReference type="EMBL" id="JBHSJB010000018">
    <property type="protein sequence ID" value="MFC5056264.1"/>
    <property type="molecule type" value="Genomic_DNA"/>
</dbReference>
<reference evidence="7" key="1">
    <citation type="journal article" date="2019" name="Int. J. Syst. Evol. Microbiol.">
        <title>The Global Catalogue of Microorganisms (GCM) 10K type strain sequencing project: providing services to taxonomists for standard genome sequencing and annotation.</title>
        <authorList>
            <consortium name="The Broad Institute Genomics Platform"/>
            <consortium name="The Broad Institute Genome Sequencing Center for Infectious Disease"/>
            <person name="Wu L."/>
            <person name="Ma J."/>
        </authorList>
    </citation>
    <scope>NUCLEOTIDE SEQUENCE [LARGE SCALE GENOMIC DNA]</scope>
    <source>
        <strain evidence="7">KCTC 12848</strain>
    </source>
</reference>
<comment type="caution">
    <text evidence="6">The sequence shown here is derived from an EMBL/GenBank/DDBJ whole genome shotgun (WGS) entry which is preliminary data.</text>
</comment>
<proteinExistence type="inferred from homology"/>
<evidence type="ECO:0000256" key="4">
    <source>
        <dbReference type="ARBA" id="ARBA00022840"/>
    </source>
</evidence>
<sequence>MIEVEGLTKRYGDVTAVDDLTFAVRPGRVTGFLGPNGAGKTTTARIVLGLDRPTRGRALVNGVHYRELRHPLREVGALLDAGAAHKARRAVDHLRWLARSNGIAARRVDQVLELVGLADVGRRRAGRLSLGMSQRLGLAAALLGDPAVLLLDEPGNGLDPEGVRWVRTMVRAWAAEGRAVLVSSHLMAEVAVTAEHLVVIAGGRLLADTTTDEFVRRHCAPAVLARTTEPARLLDLLAGQGLEGRHDAGSSVVLVPGADTAAVGRVAAAGGIALDELSHRADSLEEAFLRLTADAPGFRATAPGVVS</sequence>
<feature type="domain" description="ABC transporter" evidence="5">
    <location>
        <begin position="2"/>
        <end position="227"/>
    </location>
</feature>
<dbReference type="InterPro" id="IPR003439">
    <property type="entry name" value="ABC_transporter-like_ATP-bd"/>
</dbReference>
<gene>
    <name evidence="6" type="ORF">ACFPFM_21205</name>
</gene>
<dbReference type="Gene3D" id="3.40.50.300">
    <property type="entry name" value="P-loop containing nucleotide triphosphate hydrolases"/>
    <property type="match status" value="1"/>
</dbReference>
<dbReference type="PANTHER" id="PTHR43335:SF4">
    <property type="entry name" value="ABC TRANSPORTER, ATP-BINDING PROTEIN"/>
    <property type="match status" value="1"/>
</dbReference>
<comment type="similarity">
    <text evidence="1">Belongs to the ABC transporter superfamily.</text>
</comment>
<evidence type="ECO:0000259" key="5">
    <source>
        <dbReference type="PROSITE" id="PS50893"/>
    </source>
</evidence>
<evidence type="ECO:0000256" key="1">
    <source>
        <dbReference type="ARBA" id="ARBA00005417"/>
    </source>
</evidence>
<keyword evidence="3" id="KW-0547">Nucleotide-binding</keyword>
<keyword evidence="7" id="KW-1185">Reference proteome</keyword>
<evidence type="ECO:0000256" key="2">
    <source>
        <dbReference type="ARBA" id="ARBA00022448"/>
    </source>
</evidence>
<dbReference type="PANTHER" id="PTHR43335">
    <property type="entry name" value="ABC TRANSPORTER, ATP-BINDING PROTEIN"/>
    <property type="match status" value="1"/>
</dbReference>
<dbReference type="Proteomes" id="UP001595833">
    <property type="component" value="Unassembled WGS sequence"/>
</dbReference>
<dbReference type="InterPro" id="IPR017871">
    <property type="entry name" value="ABC_transporter-like_CS"/>
</dbReference>
<organism evidence="6 7">
    <name type="scientific">Saccharothrix xinjiangensis</name>
    <dbReference type="NCBI Taxonomy" id="204798"/>
    <lineage>
        <taxon>Bacteria</taxon>
        <taxon>Bacillati</taxon>
        <taxon>Actinomycetota</taxon>
        <taxon>Actinomycetes</taxon>
        <taxon>Pseudonocardiales</taxon>
        <taxon>Pseudonocardiaceae</taxon>
        <taxon>Saccharothrix</taxon>
    </lineage>
</organism>
<dbReference type="PROSITE" id="PS00211">
    <property type="entry name" value="ABC_TRANSPORTER_1"/>
    <property type="match status" value="1"/>
</dbReference>
<dbReference type="InterPro" id="IPR027417">
    <property type="entry name" value="P-loop_NTPase"/>
</dbReference>
<accession>A0ABV9Y4H4</accession>
<protein>
    <submittedName>
        <fullName evidence="6">ABC transporter ATP-binding protein</fullName>
    </submittedName>
</protein>
<dbReference type="RefSeq" id="WP_344040688.1">
    <property type="nucleotide sequence ID" value="NZ_BAAAKE010000024.1"/>
</dbReference>
<keyword evidence="4 6" id="KW-0067">ATP-binding</keyword>
<evidence type="ECO:0000256" key="3">
    <source>
        <dbReference type="ARBA" id="ARBA00022741"/>
    </source>
</evidence>
<evidence type="ECO:0000313" key="7">
    <source>
        <dbReference type="Proteomes" id="UP001595833"/>
    </source>
</evidence>
<dbReference type="SUPFAM" id="SSF52540">
    <property type="entry name" value="P-loop containing nucleoside triphosphate hydrolases"/>
    <property type="match status" value="1"/>
</dbReference>
<keyword evidence="2" id="KW-0813">Transport</keyword>
<name>A0ABV9Y4H4_9PSEU</name>
<dbReference type="SMART" id="SM00382">
    <property type="entry name" value="AAA"/>
    <property type="match status" value="1"/>
</dbReference>